<dbReference type="EMBL" id="JACHMO010000001">
    <property type="protein sequence ID" value="MBB5806688.1"/>
    <property type="molecule type" value="Genomic_DNA"/>
</dbReference>
<dbReference type="RefSeq" id="WP_184926468.1">
    <property type="nucleotide sequence ID" value="NZ_JACHMO010000001.1"/>
</dbReference>
<sequence length="165" mass="18479">MNYTLHVWYYRADAPSDAARTVRSESELADVLTYVLANHQPNPPVLVARERPKVGRRGRPDHQLKIDADRESAVGAVLAMGPRDFVPESAPDFATTSPDGGVWVARSTAWVPPVGTPPLYIDKAVMTEFPRNAVLPLDLWREALYEFMRTGLRPTCVEWDVSTVY</sequence>
<dbReference type="InterPro" id="IPR025680">
    <property type="entry name" value="DddI"/>
</dbReference>
<name>A0A7W9HQQ3_9PSEU</name>
<dbReference type="Proteomes" id="UP000552097">
    <property type="component" value="Unassembled WGS sequence"/>
</dbReference>
<accession>A0A7W9HQQ3</accession>
<evidence type="ECO:0000313" key="2">
    <source>
        <dbReference type="Proteomes" id="UP000552097"/>
    </source>
</evidence>
<gene>
    <name evidence="1" type="ORF">F4560_006456</name>
</gene>
<reference evidence="1 2" key="1">
    <citation type="submission" date="2020-08" db="EMBL/GenBank/DDBJ databases">
        <title>Sequencing the genomes of 1000 actinobacteria strains.</title>
        <authorList>
            <person name="Klenk H.-P."/>
        </authorList>
    </citation>
    <scope>NUCLEOTIDE SEQUENCE [LARGE SCALE GENOMIC DNA]</scope>
    <source>
        <strain evidence="1 2">DSM 45486</strain>
    </source>
</reference>
<dbReference type="AlphaFoldDB" id="A0A7W9HQQ3"/>
<organism evidence="1 2">
    <name type="scientific">Saccharothrix ecbatanensis</name>
    <dbReference type="NCBI Taxonomy" id="1105145"/>
    <lineage>
        <taxon>Bacteria</taxon>
        <taxon>Bacillati</taxon>
        <taxon>Actinomycetota</taxon>
        <taxon>Actinomycetes</taxon>
        <taxon>Pseudonocardiales</taxon>
        <taxon>Pseudonocardiaceae</taxon>
        <taxon>Saccharothrix</taxon>
    </lineage>
</organism>
<keyword evidence="2" id="KW-1185">Reference proteome</keyword>
<comment type="caution">
    <text evidence="1">The sequence shown here is derived from an EMBL/GenBank/DDBJ whole genome shotgun (WGS) entry which is preliminary data.</text>
</comment>
<evidence type="ECO:0000313" key="1">
    <source>
        <dbReference type="EMBL" id="MBB5806688.1"/>
    </source>
</evidence>
<protein>
    <recommendedName>
        <fullName evidence="3">Immunity protein Imm1</fullName>
    </recommendedName>
</protein>
<proteinExistence type="predicted"/>
<evidence type="ECO:0008006" key="3">
    <source>
        <dbReference type="Google" id="ProtNLM"/>
    </source>
</evidence>
<dbReference type="Pfam" id="PF14430">
    <property type="entry name" value="Imm1"/>
    <property type="match status" value="1"/>
</dbReference>